<evidence type="ECO:0000313" key="1">
    <source>
        <dbReference type="EMBL" id="KAJ1172568.1"/>
    </source>
</evidence>
<accession>A0AAV7T9H6</accession>
<reference evidence="1" key="1">
    <citation type="journal article" date="2022" name="bioRxiv">
        <title>Sequencing and chromosome-scale assembly of the giantPleurodeles waltlgenome.</title>
        <authorList>
            <person name="Brown T."/>
            <person name="Elewa A."/>
            <person name="Iarovenko S."/>
            <person name="Subramanian E."/>
            <person name="Araus A.J."/>
            <person name="Petzold A."/>
            <person name="Susuki M."/>
            <person name="Suzuki K.-i.T."/>
            <person name="Hayashi T."/>
            <person name="Toyoda A."/>
            <person name="Oliveira C."/>
            <person name="Osipova E."/>
            <person name="Leigh N.D."/>
            <person name="Simon A."/>
            <person name="Yun M.H."/>
        </authorList>
    </citation>
    <scope>NUCLEOTIDE SEQUENCE</scope>
    <source>
        <strain evidence="1">20211129_DDA</strain>
        <tissue evidence="1">Liver</tissue>
    </source>
</reference>
<sequence>MGRNKHPGTTLGNTMERYTLATSTTDLTRRQVYRAEDETSPDPTKEFLRRLNLARIAPEEALNLDELHSGIIFRAKAPGGDGFLSEFHQAYSDVLGERLLEVLSEVRTLGILPHTMREGILCLLLEPGEETLKILHPMEPRALLLHI</sequence>
<name>A0AAV7T9H6_PLEWA</name>
<organism evidence="1 2">
    <name type="scientific">Pleurodeles waltl</name>
    <name type="common">Iberian ribbed newt</name>
    <dbReference type="NCBI Taxonomy" id="8319"/>
    <lineage>
        <taxon>Eukaryota</taxon>
        <taxon>Metazoa</taxon>
        <taxon>Chordata</taxon>
        <taxon>Craniata</taxon>
        <taxon>Vertebrata</taxon>
        <taxon>Euteleostomi</taxon>
        <taxon>Amphibia</taxon>
        <taxon>Batrachia</taxon>
        <taxon>Caudata</taxon>
        <taxon>Salamandroidea</taxon>
        <taxon>Salamandridae</taxon>
        <taxon>Pleurodelinae</taxon>
        <taxon>Pleurodeles</taxon>
    </lineage>
</organism>
<evidence type="ECO:0000313" key="2">
    <source>
        <dbReference type="Proteomes" id="UP001066276"/>
    </source>
</evidence>
<proteinExistence type="predicted"/>
<gene>
    <name evidence="1" type="ORF">NDU88_004413</name>
</gene>
<comment type="caution">
    <text evidence="1">The sequence shown here is derived from an EMBL/GenBank/DDBJ whole genome shotgun (WGS) entry which is preliminary data.</text>
</comment>
<dbReference type="AlphaFoldDB" id="A0AAV7T9H6"/>
<keyword evidence="2" id="KW-1185">Reference proteome</keyword>
<dbReference type="Proteomes" id="UP001066276">
    <property type="component" value="Chromosome 4_1"/>
</dbReference>
<protein>
    <submittedName>
        <fullName evidence="1">Uncharacterized protein</fullName>
    </submittedName>
</protein>
<dbReference type="EMBL" id="JANPWB010000007">
    <property type="protein sequence ID" value="KAJ1172568.1"/>
    <property type="molecule type" value="Genomic_DNA"/>
</dbReference>